<reference evidence="3" key="1">
    <citation type="journal article" date="2014" name="Nat. Genet.">
        <title>Genome of the human hookworm Necator americanus.</title>
        <authorList>
            <person name="Tang Y.T."/>
            <person name="Gao X."/>
            <person name="Rosa B.A."/>
            <person name="Abubucker S."/>
            <person name="Hallsworth-Pepin K."/>
            <person name="Martin J."/>
            <person name="Tyagi R."/>
            <person name="Heizer E."/>
            <person name="Zhang X."/>
            <person name="Bhonagiri-Palsikar V."/>
            <person name="Minx P."/>
            <person name="Warren W.C."/>
            <person name="Wang Q."/>
            <person name="Zhan B."/>
            <person name="Hotez P.J."/>
            <person name="Sternberg P.W."/>
            <person name="Dougall A."/>
            <person name="Gaze S.T."/>
            <person name="Mulvenna J."/>
            <person name="Sotillo J."/>
            <person name="Ranganathan S."/>
            <person name="Rabelo E.M."/>
            <person name="Wilson R.K."/>
            <person name="Felgner P.L."/>
            <person name="Bethony J."/>
            <person name="Hawdon J.M."/>
            <person name="Gasser R.B."/>
            <person name="Loukas A."/>
            <person name="Mitreva M."/>
        </authorList>
    </citation>
    <scope>NUCLEOTIDE SEQUENCE [LARGE SCALE GENOMIC DNA]</scope>
</reference>
<dbReference type="PANTHER" id="PTHR31967">
    <property type="entry name" value="GROUNDHOG (HEDGEHOG-LIKE FAMILY)-RELATED"/>
    <property type="match status" value="1"/>
</dbReference>
<keyword evidence="3" id="KW-1185">Reference proteome</keyword>
<dbReference type="PANTHER" id="PTHR31967:SF10">
    <property type="entry name" value="NUCLEOTIDE-DIPHOSPHO-SUGAR TRANSFERASE DOMAIN-CONTAINING PROTEIN"/>
    <property type="match status" value="1"/>
</dbReference>
<organism evidence="2 3">
    <name type="scientific">Necator americanus</name>
    <name type="common">Human hookworm</name>
    <dbReference type="NCBI Taxonomy" id="51031"/>
    <lineage>
        <taxon>Eukaryota</taxon>
        <taxon>Metazoa</taxon>
        <taxon>Ecdysozoa</taxon>
        <taxon>Nematoda</taxon>
        <taxon>Chromadorea</taxon>
        <taxon>Rhabditida</taxon>
        <taxon>Rhabditina</taxon>
        <taxon>Rhabditomorpha</taxon>
        <taxon>Strongyloidea</taxon>
        <taxon>Ancylostomatidae</taxon>
        <taxon>Bunostominae</taxon>
        <taxon>Necator</taxon>
    </lineage>
</organism>
<feature type="domain" description="Nucleotide-diphospho-sugar transferase" evidence="1">
    <location>
        <begin position="2"/>
        <end position="79"/>
    </location>
</feature>
<accession>W2TPS8</accession>
<name>W2TPS8_NECAM</name>
<dbReference type="AlphaFoldDB" id="W2TPS8"/>
<evidence type="ECO:0000313" key="2">
    <source>
        <dbReference type="EMBL" id="ETN84090.1"/>
    </source>
</evidence>
<proteinExistence type="predicted"/>
<dbReference type="EMBL" id="KI658024">
    <property type="protein sequence ID" value="ETN84090.1"/>
    <property type="molecule type" value="Genomic_DNA"/>
</dbReference>
<feature type="non-terminal residue" evidence="2">
    <location>
        <position position="1"/>
    </location>
</feature>
<sequence>KPFSFAEGPYQTIYLLRANLAVSLLRKGKSFWMMQQDTFWRKNLFELGFEDDMSYDAIFDQLGVDENSMRTNWVNGKSMAKKMKKYKIMNNKTMDHFAPSPYEPFVINLIGFF</sequence>
<protein>
    <recommendedName>
        <fullName evidence="1">Nucleotide-diphospho-sugar transferase domain-containing protein</fullName>
    </recommendedName>
</protein>
<dbReference type="KEGG" id="nai:NECAME_17253"/>
<evidence type="ECO:0000313" key="3">
    <source>
        <dbReference type="Proteomes" id="UP000053676"/>
    </source>
</evidence>
<gene>
    <name evidence="2" type="ORF">NECAME_17253</name>
</gene>
<dbReference type="Proteomes" id="UP000053676">
    <property type="component" value="Unassembled WGS sequence"/>
</dbReference>
<dbReference type="OrthoDB" id="5836963at2759"/>
<dbReference type="Pfam" id="PF03407">
    <property type="entry name" value="Nucleotid_trans"/>
    <property type="match status" value="1"/>
</dbReference>
<dbReference type="InterPro" id="IPR005069">
    <property type="entry name" value="Nucl-diP-sugar_transferase"/>
</dbReference>
<evidence type="ECO:0000259" key="1">
    <source>
        <dbReference type="Pfam" id="PF03407"/>
    </source>
</evidence>